<name>A0A813AMW0_9DINO</name>
<evidence type="ECO:0000256" key="2">
    <source>
        <dbReference type="SAM" id="MobiDB-lite"/>
    </source>
</evidence>
<feature type="transmembrane region" description="Helical" evidence="3">
    <location>
        <begin position="516"/>
        <end position="543"/>
    </location>
</feature>
<dbReference type="Proteomes" id="UP000601435">
    <property type="component" value="Unassembled WGS sequence"/>
</dbReference>
<feature type="region of interest" description="Disordered" evidence="2">
    <location>
        <begin position="1"/>
        <end position="41"/>
    </location>
</feature>
<keyword evidence="5" id="KW-1185">Reference proteome</keyword>
<gene>
    <name evidence="4" type="ORF">SNEC2469_LOCUS28380</name>
</gene>
<proteinExistence type="predicted"/>
<feature type="transmembrane region" description="Helical" evidence="3">
    <location>
        <begin position="476"/>
        <end position="496"/>
    </location>
</feature>
<keyword evidence="3" id="KW-1133">Transmembrane helix</keyword>
<organism evidence="4 5">
    <name type="scientific">Symbiodinium necroappetens</name>
    <dbReference type="NCBI Taxonomy" id="1628268"/>
    <lineage>
        <taxon>Eukaryota</taxon>
        <taxon>Sar</taxon>
        <taxon>Alveolata</taxon>
        <taxon>Dinophyceae</taxon>
        <taxon>Suessiales</taxon>
        <taxon>Symbiodiniaceae</taxon>
        <taxon>Symbiodinium</taxon>
    </lineage>
</organism>
<keyword evidence="1" id="KW-0175">Coiled coil</keyword>
<evidence type="ECO:0000313" key="4">
    <source>
        <dbReference type="EMBL" id="CAE7873924.1"/>
    </source>
</evidence>
<protein>
    <submittedName>
        <fullName evidence="4">Uncharacterized protein</fullName>
    </submittedName>
</protein>
<feature type="transmembrane region" description="Helical" evidence="3">
    <location>
        <begin position="413"/>
        <end position="436"/>
    </location>
</feature>
<feature type="compositionally biased region" description="Low complexity" evidence="2">
    <location>
        <begin position="234"/>
        <end position="250"/>
    </location>
</feature>
<feature type="region of interest" description="Disordered" evidence="2">
    <location>
        <begin position="115"/>
        <end position="139"/>
    </location>
</feature>
<evidence type="ECO:0000256" key="3">
    <source>
        <dbReference type="SAM" id="Phobius"/>
    </source>
</evidence>
<sequence>MVGSSISSPGAAVPEGGSTEHRPGSPEAPGLSAGESAGSDVHLLRSENHFLTEKLVEASLQSAQHFEALSSNRDELRRQVQDLRTQLDSEKAQRSRFEERLASAEEILGRLTEENMRLSGNAKAPEATSPASQPEQMDRDSLWKVYTSLREKAERLGQENEELRKLTEQRRAWISYDSPGLQDTTLIFQANSTIMELAQRNLQLEGRLQAAQQQLEKLRGVTPNLPGSCSTTPRAASQSSRSVSRSGSAVQVRQRVDLDIERNASAQSLHSAASDRGQHDRSTTFQSSFIELLKRRLISWVDKQPWRSRMIPPQRTMMHSFGYSESTTSDERVVVDCYCFLIAICSHHLVVSLALTPVALLGWDSAGAVGQFLFYAGAVGDVAFSAYDTVQTTLRTFCPASFKDLGVQLPKKYFIVIVCLHHTLSMMLTVPMTLYYPKMRALHILMWSMLSSAGFGYLLGCYKFTLDTQHSRRDFLQFKAIVLVQLLMIWLVRGYVWLTQATAAMMAFYRLGDTVFLLLGSVGFVMMTLFNLLMVIDSTAAAVKWLPQLMHMRGHDTKLSCHETLKPTLRESVSERKDLPAMVHAAGLRRVQGARVAFSTQ</sequence>
<feature type="region of interest" description="Disordered" evidence="2">
    <location>
        <begin position="221"/>
        <end position="250"/>
    </location>
</feature>
<dbReference type="AlphaFoldDB" id="A0A813AMW0"/>
<keyword evidence="3" id="KW-0472">Membrane</keyword>
<feature type="coiled-coil region" evidence="1">
    <location>
        <begin position="194"/>
        <end position="221"/>
    </location>
</feature>
<evidence type="ECO:0000256" key="1">
    <source>
        <dbReference type="SAM" id="Coils"/>
    </source>
</evidence>
<dbReference type="OrthoDB" id="427927at2759"/>
<accession>A0A813AMW0</accession>
<reference evidence="4" key="1">
    <citation type="submission" date="2021-02" db="EMBL/GenBank/DDBJ databases">
        <authorList>
            <person name="Dougan E. K."/>
            <person name="Rhodes N."/>
            <person name="Thang M."/>
            <person name="Chan C."/>
        </authorList>
    </citation>
    <scope>NUCLEOTIDE SEQUENCE</scope>
</reference>
<dbReference type="EMBL" id="CAJNJA010061586">
    <property type="protein sequence ID" value="CAE7873924.1"/>
    <property type="molecule type" value="Genomic_DNA"/>
</dbReference>
<feature type="transmembrane region" description="Helical" evidence="3">
    <location>
        <begin position="442"/>
        <end position="464"/>
    </location>
</feature>
<evidence type="ECO:0000313" key="5">
    <source>
        <dbReference type="Proteomes" id="UP000601435"/>
    </source>
</evidence>
<keyword evidence="3" id="KW-0812">Transmembrane</keyword>
<comment type="caution">
    <text evidence="4">The sequence shown here is derived from an EMBL/GenBank/DDBJ whole genome shotgun (WGS) entry which is preliminary data.</text>
</comment>